<evidence type="ECO:0000259" key="1">
    <source>
        <dbReference type="Pfam" id="PF13193"/>
    </source>
</evidence>
<dbReference type="Pfam" id="PF13193">
    <property type="entry name" value="AMP-binding_C"/>
    <property type="match status" value="1"/>
</dbReference>
<dbReference type="Proteomes" id="UP000745764">
    <property type="component" value="Unassembled WGS sequence"/>
</dbReference>
<keyword evidence="3" id="KW-1185">Reference proteome</keyword>
<proteinExistence type="predicted"/>
<accession>A0A9N8KXR6</accession>
<organism evidence="2 3">
    <name type="scientific">Aureobasidium uvarum</name>
    <dbReference type="NCBI Taxonomy" id="2773716"/>
    <lineage>
        <taxon>Eukaryota</taxon>
        <taxon>Fungi</taxon>
        <taxon>Dikarya</taxon>
        <taxon>Ascomycota</taxon>
        <taxon>Pezizomycotina</taxon>
        <taxon>Dothideomycetes</taxon>
        <taxon>Dothideomycetidae</taxon>
        <taxon>Dothideales</taxon>
        <taxon>Saccotheciaceae</taxon>
        <taxon>Aureobasidium</taxon>
    </lineage>
</organism>
<dbReference type="SUPFAM" id="SSF56801">
    <property type="entry name" value="Acetyl-CoA synthetase-like"/>
    <property type="match status" value="1"/>
</dbReference>
<sequence>MAQDTEVPRAFIVLRPIADDSQEIADDIQDYVKQRVSDHKQLRGGVVFVEAVPRLLSGKVWRAKLKEMVAIH</sequence>
<dbReference type="EMBL" id="CAINUL010000018">
    <property type="protein sequence ID" value="CAD0114556.1"/>
    <property type="molecule type" value="Genomic_DNA"/>
</dbReference>
<dbReference type="InterPro" id="IPR045851">
    <property type="entry name" value="AMP-bd_C_sf"/>
</dbReference>
<evidence type="ECO:0000313" key="3">
    <source>
        <dbReference type="Proteomes" id="UP000745764"/>
    </source>
</evidence>
<feature type="domain" description="AMP-binding enzyme C-terminal" evidence="1">
    <location>
        <begin position="5"/>
        <end position="59"/>
    </location>
</feature>
<comment type="caution">
    <text evidence="2">The sequence shown here is derived from an EMBL/GenBank/DDBJ whole genome shotgun (WGS) entry which is preliminary data.</text>
</comment>
<dbReference type="AlphaFoldDB" id="A0A9N8KXR6"/>
<reference evidence="2" key="1">
    <citation type="submission" date="2020-06" db="EMBL/GenBank/DDBJ databases">
        <authorList>
            <person name="Onetto C."/>
        </authorList>
    </citation>
    <scope>NUCLEOTIDE SEQUENCE</scope>
</reference>
<dbReference type="Gene3D" id="3.30.300.30">
    <property type="match status" value="1"/>
</dbReference>
<protein>
    <recommendedName>
        <fullName evidence="1">AMP-binding enzyme C-terminal domain-containing protein</fullName>
    </recommendedName>
</protein>
<gene>
    <name evidence="2" type="ORF">AWRI4620_LOCUS8811</name>
</gene>
<name>A0A9N8KXR6_9PEZI</name>
<dbReference type="InterPro" id="IPR025110">
    <property type="entry name" value="AMP-bd_C"/>
</dbReference>
<evidence type="ECO:0000313" key="2">
    <source>
        <dbReference type="EMBL" id="CAD0114556.1"/>
    </source>
</evidence>
<dbReference type="OrthoDB" id="3899763at2759"/>